<dbReference type="PANTHER" id="PTHR46558">
    <property type="entry name" value="TRACRIPTIONAL REGULATORY PROTEIN-RELATED-RELATED"/>
    <property type="match status" value="1"/>
</dbReference>
<dbReference type="GO" id="GO:0003677">
    <property type="term" value="F:DNA binding"/>
    <property type="evidence" value="ECO:0007669"/>
    <property type="project" value="UniProtKB-KW"/>
</dbReference>
<protein>
    <recommendedName>
        <fullName evidence="2">HTH cro/C1-type domain-containing protein</fullName>
    </recommendedName>
</protein>
<reference evidence="3 4" key="1">
    <citation type="journal article" date="2010" name="Microbiology">
        <title>Twenty-eight divergent polysaccharide loci specifying within- and amongst-strain capsule diversity in three strains of Bacteroides fragilis.</title>
        <authorList>
            <person name="Patrick S."/>
            <person name="Blakely G.W."/>
            <person name="Houston S."/>
            <person name="Moore J."/>
            <person name="Abratt V.R."/>
            <person name="Bertalan M."/>
            <person name="Cerdeno-Tarraga A.M."/>
            <person name="Quail M.A."/>
            <person name="Corton N."/>
            <person name="Corton C."/>
            <person name="Bignell A."/>
            <person name="Barron A."/>
            <person name="Clark L."/>
            <person name="Bentley S.D."/>
            <person name="Parkhill J."/>
        </authorList>
    </citation>
    <scope>NUCLEOTIDE SEQUENCE [LARGE SCALE GENOMIC DNA]</scope>
    <source>
        <strain evidence="3 4">638R</strain>
    </source>
</reference>
<dbReference type="Proteomes" id="UP000008560">
    <property type="component" value="Chromosome"/>
</dbReference>
<proteinExistence type="predicted"/>
<organism evidence="3 4">
    <name type="scientific">Bacteroides fragilis (strain 638R)</name>
    <dbReference type="NCBI Taxonomy" id="862962"/>
    <lineage>
        <taxon>Bacteria</taxon>
        <taxon>Pseudomonadati</taxon>
        <taxon>Bacteroidota</taxon>
        <taxon>Bacteroidia</taxon>
        <taxon>Bacteroidales</taxon>
        <taxon>Bacteroidaceae</taxon>
        <taxon>Bacteroides</taxon>
    </lineage>
</organism>
<name>E1WR02_BACF6</name>
<evidence type="ECO:0000259" key="2">
    <source>
        <dbReference type="PROSITE" id="PS50943"/>
    </source>
</evidence>
<dbReference type="AlphaFoldDB" id="E1WR02"/>
<sequence>MKIHTELKRIKTMLLGNKIKELREEHGVLQRQLAALLEIDTPMFSKIERGNRYAKRTQVIQLAEYFKIDKNELLTLWLADKILDVVENENELKLAAMAIAQSEMMI</sequence>
<keyword evidence="1" id="KW-0238">DNA-binding</keyword>
<dbReference type="CDD" id="cd00093">
    <property type="entry name" value="HTH_XRE"/>
    <property type="match status" value="1"/>
</dbReference>
<dbReference type="PANTHER" id="PTHR46558:SF4">
    <property type="entry name" value="DNA-BIDING PHAGE PROTEIN"/>
    <property type="match status" value="1"/>
</dbReference>
<dbReference type="PATRIC" id="fig|862962.3.peg.1238"/>
<dbReference type="Gene3D" id="1.10.260.40">
    <property type="entry name" value="lambda repressor-like DNA-binding domains"/>
    <property type="match status" value="1"/>
</dbReference>
<evidence type="ECO:0000313" key="3">
    <source>
        <dbReference type="EMBL" id="CBW21770.1"/>
    </source>
</evidence>
<dbReference type="PROSITE" id="PS50943">
    <property type="entry name" value="HTH_CROC1"/>
    <property type="match status" value="1"/>
</dbReference>
<dbReference type="EMBL" id="FQ312004">
    <property type="protein sequence ID" value="CBW21770.1"/>
    <property type="molecule type" value="Genomic_DNA"/>
</dbReference>
<evidence type="ECO:0000256" key="1">
    <source>
        <dbReference type="ARBA" id="ARBA00023125"/>
    </source>
</evidence>
<evidence type="ECO:0000313" key="4">
    <source>
        <dbReference type="Proteomes" id="UP000008560"/>
    </source>
</evidence>
<gene>
    <name evidence="3" type="ordered locus">BF638R_1220</name>
</gene>
<dbReference type="KEGG" id="bfg:BF638R_1220"/>
<dbReference type="Pfam" id="PF12844">
    <property type="entry name" value="HTH_19"/>
    <property type="match status" value="1"/>
</dbReference>
<accession>E1WR02</accession>
<dbReference type="SUPFAM" id="SSF47413">
    <property type="entry name" value="lambda repressor-like DNA-binding domains"/>
    <property type="match status" value="1"/>
</dbReference>
<dbReference type="InterPro" id="IPR001387">
    <property type="entry name" value="Cro/C1-type_HTH"/>
</dbReference>
<dbReference type="InterPro" id="IPR010982">
    <property type="entry name" value="Lambda_DNA-bd_dom_sf"/>
</dbReference>
<dbReference type="HOGENOM" id="CLU_161891_1_0_10"/>
<feature type="domain" description="HTH cro/C1-type" evidence="2">
    <location>
        <begin position="19"/>
        <end position="73"/>
    </location>
</feature>
<dbReference type="SMART" id="SM00530">
    <property type="entry name" value="HTH_XRE"/>
    <property type="match status" value="1"/>
</dbReference>